<keyword evidence="4" id="KW-1185">Reference proteome</keyword>
<dbReference type="Proteomes" id="UP000091897">
    <property type="component" value="Chromosome"/>
</dbReference>
<gene>
    <name evidence="2" type="ORF">BAU06_11455</name>
    <name evidence="3" type="ORF">BAU08_11650</name>
</gene>
<keyword evidence="1" id="KW-0732">Signal</keyword>
<evidence type="ECO:0000313" key="4">
    <source>
        <dbReference type="Proteomes" id="UP000091897"/>
    </source>
</evidence>
<dbReference type="AlphaFoldDB" id="A0A193FX08"/>
<evidence type="ECO:0000313" key="5">
    <source>
        <dbReference type="Proteomes" id="UP000092213"/>
    </source>
</evidence>
<sequence>MKNIATALLGFALLSTAFLAASANESGNVPTAKSGAQKAATGGSCVGADAGIMRKGYVASVASSWLGDTNISIAFRWDSSDELSAEWSAYRNDSAEGAAQYNVLMSAYLSGIPVTLYCAGRNYNGKGSFSSVWLGETDAP</sequence>
<name>A0A193FX08_9BORD</name>
<reference evidence="4 5" key="1">
    <citation type="submission" date="2016-06" db="EMBL/GenBank/DDBJ databases">
        <title>Complete genome sequences of Bordetella bronchialis and Bordetella flabilis.</title>
        <authorList>
            <person name="LiPuma J.J."/>
            <person name="Spilker T."/>
        </authorList>
    </citation>
    <scope>NUCLEOTIDE SEQUENCE [LARGE SCALE GENOMIC DNA]</scope>
    <source>
        <strain evidence="3 5">AU17976</strain>
        <strain evidence="2 4">AU3182</strain>
    </source>
</reference>
<protein>
    <submittedName>
        <fullName evidence="3">Uncharacterized protein</fullName>
    </submittedName>
</protein>
<feature type="signal peptide" evidence="1">
    <location>
        <begin position="1"/>
        <end position="20"/>
    </location>
</feature>
<dbReference type="EMBL" id="CP016171">
    <property type="protein sequence ID" value="ANN71893.1"/>
    <property type="molecule type" value="Genomic_DNA"/>
</dbReference>
<proteinExistence type="predicted"/>
<accession>A0A193FX08</accession>
<dbReference type="KEGG" id="bbro:BAU06_11455"/>
<dbReference type="RefSeq" id="WP_066349014.1">
    <property type="nucleotide sequence ID" value="NZ_CBCSFJ010000029.1"/>
</dbReference>
<feature type="chain" id="PRO_5008258409" evidence="1">
    <location>
        <begin position="21"/>
        <end position="140"/>
    </location>
</feature>
<evidence type="ECO:0000256" key="1">
    <source>
        <dbReference type="SAM" id="SignalP"/>
    </source>
</evidence>
<dbReference type="STRING" id="463025.BAU08_11650"/>
<dbReference type="Proteomes" id="UP000092213">
    <property type="component" value="Chromosome"/>
</dbReference>
<evidence type="ECO:0000313" key="3">
    <source>
        <dbReference type="EMBL" id="ANN71893.1"/>
    </source>
</evidence>
<dbReference type="EMBL" id="CP016170">
    <property type="protein sequence ID" value="ANN66817.1"/>
    <property type="molecule type" value="Genomic_DNA"/>
</dbReference>
<evidence type="ECO:0000313" key="2">
    <source>
        <dbReference type="EMBL" id="ANN66817.1"/>
    </source>
</evidence>
<organism evidence="3 5">
    <name type="scientific">Bordetella bronchialis</name>
    <dbReference type="NCBI Taxonomy" id="463025"/>
    <lineage>
        <taxon>Bacteria</taxon>
        <taxon>Pseudomonadati</taxon>
        <taxon>Pseudomonadota</taxon>
        <taxon>Betaproteobacteria</taxon>
        <taxon>Burkholderiales</taxon>
        <taxon>Alcaligenaceae</taxon>
        <taxon>Bordetella</taxon>
    </lineage>
</organism>